<dbReference type="KEGG" id="xcl:G4Z02_03480"/>
<dbReference type="CDD" id="cd03230">
    <property type="entry name" value="ABC_DR_subfamily_A"/>
    <property type="match status" value="1"/>
</dbReference>
<feature type="domain" description="ABC transporter" evidence="5">
    <location>
        <begin position="4"/>
        <end position="232"/>
    </location>
</feature>
<dbReference type="RefSeq" id="WP_258878472.1">
    <property type="nucleotide sequence ID" value="NZ_CP048914.1"/>
</dbReference>
<keyword evidence="4 6" id="KW-0067">ATP-binding</keyword>
<dbReference type="Gene3D" id="3.40.50.300">
    <property type="entry name" value="P-loop containing nucleotide triphosphate hydrolases"/>
    <property type="match status" value="1"/>
</dbReference>
<keyword evidence="7" id="KW-1185">Reference proteome</keyword>
<keyword evidence="3" id="KW-0547">Nucleotide-binding</keyword>
<evidence type="ECO:0000259" key="5">
    <source>
        <dbReference type="PROSITE" id="PS50893"/>
    </source>
</evidence>
<protein>
    <submittedName>
        <fullName evidence="6">ABC transporter ATP-binding protein</fullName>
    </submittedName>
</protein>
<dbReference type="AlphaFoldDB" id="A0A7L7KPX9"/>
<gene>
    <name evidence="6" type="ORF">G4Z02_03480</name>
</gene>
<dbReference type="InterPro" id="IPR027417">
    <property type="entry name" value="P-loop_NTPase"/>
</dbReference>
<dbReference type="InterPro" id="IPR003593">
    <property type="entry name" value="AAA+_ATPase"/>
</dbReference>
<dbReference type="PANTHER" id="PTHR43335">
    <property type="entry name" value="ABC TRANSPORTER, ATP-BINDING PROTEIN"/>
    <property type="match status" value="1"/>
</dbReference>
<evidence type="ECO:0000313" key="6">
    <source>
        <dbReference type="EMBL" id="QMS84851.1"/>
    </source>
</evidence>
<dbReference type="SMART" id="SM00382">
    <property type="entry name" value="AAA"/>
    <property type="match status" value="1"/>
</dbReference>
<evidence type="ECO:0000256" key="4">
    <source>
        <dbReference type="ARBA" id="ARBA00022840"/>
    </source>
</evidence>
<comment type="similarity">
    <text evidence="1">Belongs to the ABC transporter superfamily.</text>
</comment>
<dbReference type="Pfam" id="PF00005">
    <property type="entry name" value="ABC_tran"/>
    <property type="match status" value="1"/>
</dbReference>
<evidence type="ECO:0000256" key="2">
    <source>
        <dbReference type="ARBA" id="ARBA00022448"/>
    </source>
</evidence>
<dbReference type="Proteomes" id="UP000514720">
    <property type="component" value="Chromosome"/>
</dbReference>
<evidence type="ECO:0000256" key="3">
    <source>
        <dbReference type="ARBA" id="ARBA00022741"/>
    </source>
</evidence>
<dbReference type="PROSITE" id="PS50893">
    <property type="entry name" value="ABC_TRANSPORTER_2"/>
    <property type="match status" value="1"/>
</dbReference>
<dbReference type="GO" id="GO:0016887">
    <property type="term" value="F:ATP hydrolysis activity"/>
    <property type="evidence" value="ECO:0007669"/>
    <property type="project" value="InterPro"/>
</dbReference>
<name>A0A7L7KPX9_9MOLU</name>
<dbReference type="PANTHER" id="PTHR43335:SF4">
    <property type="entry name" value="ABC TRANSPORTER, ATP-BINDING PROTEIN"/>
    <property type="match status" value="1"/>
</dbReference>
<reference evidence="6 7" key="1">
    <citation type="submission" date="2020-02" db="EMBL/GenBank/DDBJ databases">
        <authorList>
            <person name="Zheng R.K."/>
            <person name="Sun C.M."/>
        </authorList>
    </citation>
    <scope>NUCLEOTIDE SEQUENCE [LARGE SCALE GENOMIC DNA]</scope>
    <source>
        <strain evidence="7">zrk13</strain>
    </source>
</reference>
<dbReference type="InterPro" id="IPR003439">
    <property type="entry name" value="ABC_transporter-like_ATP-bd"/>
</dbReference>
<sequence>MYAIETTKLCKQYDRKRALDNVDIHVKKGDVYGFIGRNGAGKTTTINILLSLIHKSEGNVKINDKEVVFNDQHYKRTIGFVPDVPVFPNYMNAKEYITYTCDMFDIPREAIPQKVQEVLQFVDLHDHKKRIGAYSRGMKQRLAIAQALVHDPEIIIMDEPTSALDPIGRKDVMNIILKLKGTKTIFYSTHILEDVEKVCDHIGLIDNGTLLLEDSIENIQKNYYQNQMLITTKEDSTTVFEFLEQQSIQNTIEKHKNGIICETNGAQTAQDVLKVLVDNGFTIQEFKRVNATLEDVFIKVTNEKTT</sequence>
<keyword evidence="2" id="KW-0813">Transport</keyword>
<proteinExistence type="inferred from homology"/>
<dbReference type="InterPro" id="IPR025302">
    <property type="entry name" value="DrrA1/2-like_C"/>
</dbReference>
<dbReference type="EMBL" id="CP048914">
    <property type="protein sequence ID" value="QMS84851.1"/>
    <property type="molecule type" value="Genomic_DNA"/>
</dbReference>
<dbReference type="Pfam" id="PF13732">
    <property type="entry name" value="DrrA1-3_C"/>
    <property type="match status" value="1"/>
</dbReference>
<evidence type="ECO:0000256" key="1">
    <source>
        <dbReference type="ARBA" id="ARBA00005417"/>
    </source>
</evidence>
<organism evidence="6 7">
    <name type="scientific">Candidatus Xianfuyuplasma coldseepsis</name>
    <dbReference type="NCBI Taxonomy" id="2782163"/>
    <lineage>
        <taxon>Bacteria</taxon>
        <taxon>Bacillati</taxon>
        <taxon>Mycoplasmatota</taxon>
        <taxon>Mollicutes</taxon>
        <taxon>Candidatus Izemoplasmatales</taxon>
        <taxon>Candidatus Izemoplasmataceae</taxon>
        <taxon>Candidatus Xianfuyuplasma</taxon>
    </lineage>
</organism>
<evidence type="ECO:0000313" key="7">
    <source>
        <dbReference type="Proteomes" id="UP000514720"/>
    </source>
</evidence>
<dbReference type="SUPFAM" id="SSF52540">
    <property type="entry name" value="P-loop containing nucleoside triphosphate hydrolases"/>
    <property type="match status" value="1"/>
</dbReference>
<accession>A0A7L7KPX9</accession>
<dbReference type="GO" id="GO:0005524">
    <property type="term" value="F:ATP binding"/>
    <property type="evidence" value="ECO:0007669"/>
    <property type="project" value="UniProtKB-KW"/>
</dbReference>